<dbReference type="AlphaFoldDB" id="A0A7L5E309"/>
<evidence type="ECO:0000313" key="2">
    <source>
        <dbReference type="EMBL" id="QJD96034.1"/>
    </source>
</evidence>
<protein>
    <submittedName>
        <fullName evidence="2">Uncharacterized protein</fullName>
    </submittedName>
</protein>
<proteinExistence type="predicted"/>
<feature type="compositionally biased region" description="Pro residues" evidence="1">
    <location>
        <begin position="43"/>
        <end position="56"/>
    </location>
</feature>
<feature type="region of interest" description="Disordered" evidence="1">
    <location>
        <begin position="1"/>
        <end position="66"/>
    </location>
</feature>
<dbReference type="RefSeq" id="WP_169607095.1">
    <property type="nucleotide sequence ID" value="NZ_CP051682.1"/>
</dbReference>
<evidence type="ECO:0000256" key="1">
    <source>
        <dbReference type="SAM" id="MobiDB-lite"/>
    </source>
</evidence>
<keyword evidence="3" id="KW-1185">Reference proteome</keyword>
<dbReference type="KEGG" id="mrob:HH214_09175"/>
<dbReference type="EMBL" id="CP051682">
    <property type="protein sequence ID" value="QJD96034.1"/>
    <property type="molecule type" value="Genomic_DNA"/>
</dbReference>
<accession>A0A7L5E309</accession>
<dbReference type="Proteomes" id="UP000503278">
    <property type="component" value="Chromosome"/>
</dbReference>
<organism evidence="2 3">
    <name type="scientific">Mucilaginibacter robiniae</name>
    <dbReference type="NCBI Taxonomy" id="2728022"/>
    <lineage>
        <taxon>Bacteria</taxon>
        <taxon>Pseudomonadati</taxon>
        <taxon>Bacteroidota</taxon>
        <taxon>Sphingobacteriia</taxon>
        <taxon>Sphingobacteriales</taxon>
        <taxon>Sphingobacteriaceae</taxon>
        <taxon>Mucilaginibacter</taxon>
    </lineage>
</organism>
<feature type="compositionally biased region" description="Acidic residues" evidence="1">
    <location>
        <begin position="23"/>
        <end position="36"/>
    </location>
</feature>
<gene>
    <name evidence="2" type="ORF">HH214_09175</name>
</gene>
<reference evidence="2 3" key="1">
    <citation type="submission" date="2020-04" db="EMBL/GenBank/DDBJ databases">
        <title>Genome sequencing of novel species.</title>
        <authorList>
            <person name="Heo J."/>
            <person name="Kim S.-J."/>
            <person name="Kim J.-S."/>
            <person name="Hong S.-B."/>
            <person name="Kwon S.-W."/>
        </authorList>
    </citation>
    <scope>NUCLEOTIDE SEQUENCE [LARGE SCALE GENOMIC DNA]</scope>
    <source>
        <strain evidence="2 3">F39-2</strain>
    </source>
</reference>
<name>A0A7L5E309_9SPHI</name>
<evidence type="ECO:0000313" key="3">
    <source>
        <dbReference type="Proteomes" id="UP000503278"/>
    </source>
</evidence>
<sequence length="66" mass="7495">MIPKTIPDEPEEFPLRTPQPEIEPLDDPAEPEIPQEDNEHLPPEIPPLPDDLPPEVPPHEPGEQRL</sequence>
<feature type="compositionally biased region" description="Basic and acidic residues" evidence="1">
    <location>
        <begin position="57"/>
        <end position="66"/>
    </location>
</feature>